<name>A0ACA9SHY4_9GLOM</name>
<organism evidence="1 2">
    <name type="scientific">Racocetra persica</name>
    <dbReference type="NCBI Taxonomy" id="160502"/>
    <lineage>
        <taxon>Eukaryota</taxon>
        <taxon>Fungi</taxon>
        <taxon>Fungi incertae sedis</taxon>
        <taxon>Mucoromycota</taxon>
        <taxon>Glomeromycotina</taxon>
        <taxon>Glomeromycetes</taxon>
        <taxon>Diversisporales</taxon>
        <taxon>Gigasporaceae</taxon>
        <taxon>Racocetra</taxon>
    </lineage>
</organism>
<keyword evidence="2" id="KW-1185">Reference proteome</keyword>
<accession>A0ACA9SHY4</accession>
<feature type="non-terminal residue" evidence="1">
    <location>
        <position position="292"/>
    </location>
</feature>
<sequence length="292" mass="34051">FANLIKSQKNLQSLELYKFWDHSTADNIYSALNTQSKSLTYLKILGAKDFIQMLPFLENCCRLKALYITPSIIYNHSDSITCREIPLKKLYFHHYTEPKMITSTMIPILRMSSRTLRTLTLQRVNLEQLSIIERYCQFLKTLTLSISCSQLPRFCRIITKMELESLTLKKVLDDLTFDITSIQDLALSIPKTLKNFGIGFKMSPQTLELFLRECRANLVVLDLYYYFNMSDDPYLEVFIQYAKENNSFKRLNFEETPSARLKSVLDKPSKLLEYAMNIISIKKFKFGANPSD</sequence>
<feature type="non-terminal residue" evidence="1">
    <location>
        <position position="1"/>
    </location>
</feature>
<gene>
    <name evidence="1" type="ORF">RPERSI_LOCUS30233</name>
</gene>
<dbReference type="EMBL" id="CAJVQC010117080">
    <property type="protein sequence ID" value="CAG8837248.1"/>
    <property type="molecule type" value="Genomic_DNA"/>
</dbReference>
<protein>
    <submittedName>
        <fullName evidence="1">90_t:CDS:1</fullName>
    </submittedName>
</protein>
<proteinExistence type="predicted"/>
<evidence type="ECO:0000313" key="1">
    <source>
        <dbReference type="EMBL" id="CAG8837248.1"/>
    </source>
</evidence>
<reference evidence="1" key="1">
    <citation type="submission" date="2021-06" db="EMBL/GenBank/DDBJ databases">
        <authorList>
            <person name="Kallberg Y."/>
            <person name="Tangrot J."/>
            <person name="Rosling A."/>
        </authorList>
    </citation>
    <scope>NUCLEOTIDE SEQUENCE</scope>
    <source>
        <strain evidence="1">MA461A</strain>
    </source>
</reference>
<dbReference type="Proteomes" id="UP000789920">
    <property type="component" value="Unassembled WGS sequence"/>
</dbReference>
<comment type="caution">
    <text evidence="1">The sequence shown here is derived from an EMBL/GenBank/DDBJ whole genome shotgun (WGS) entry which is preliminary data.</text>
</comment>
<evidence type="ECO:0000313" key="2">
    <source>
        <dbReference type="Proteomes" id="UP000789920"/>
    </source>
</evidence>